<dbReference type="Gene3D" id="3.90.550.10">
    <property type="entry name" value="Spore Coat Polysaccharide Biosynthesis Protein SpsA, Chain A"/>
    <property type="match status" value="1"/>
</dbReference>
<organism evidence="4 5">
    <name type="scientific">Caballeronia concitans</name>
    <dbReference type="NCBI Taxonomy" id="1777133"/>
    <lineage>
        <taxon>Bacteria</taxon>
        <taxon>Pseudomonadati</taxon>
        <taxon>Pseudomonadota</taxon>
        <taxon>Betaproteobacteria</taxon>
        <taxon>Burkholderiales</taxon>
        <taxon>Burkholderiaceae</taxon>
        <taxon>Caballeronia</taxon>
    </lineage>
</organism>
<dbReference type="Pfam" id="PF02709">
    <property type="entry name" value="Glyco_transf_7C"/>
    <property type="match status" value="1"/>
</dbReference>
<accession>A0A658R4W6</accession>
<dbReference type="Proteomes" id="UP000198263">
    <property type="component" value="Unassembled WGS sequence"/>
</dbReference>
<dbReference type="InterPro" id="IPR029044">
    <property type="entry name" value="Nucleotide-diphossugar_trans"/>
</dbReference>
<gene>
    <name evidence="4" type="ORF">AWB72_05382</name>
</gene>
<dbReference type="RefSeq" id="WP_040050060.1">
    <property type="nucleotide sequence ID" value="NZ_FCNV02000020.1"/>
</dbReference>
<dbReference type="AlphaFoldDB" id="A0A658R4W6"/>
<keyword evidence="5" id="KW-1185">Reference proteome</keyword>
<name>A0A658R4W6_9BURK</name>
<keyword evidence="1 4" id="KW-0808">Transferase</keyword>
<evidence type="ECO:0000313" key="4">
    <source>
        <dbReference type="EMBL" id="SAL51018.1"/>
    </source>
</evidence>
<dbReference type="PANTHER" id="PTHR19300:SF57">
    <property type="entry name" value="BETA-1,4-N-ACETYLGALACTOSAMINYLTRANSFERASE"/>
    <property type="match status" value="1"/>
</dbReference>
<dbReference type="InterPro" id="IPR001173">
    <property type="entry name" value="Glyco_trans_2-like"/>
</dbReference>
<dbReference type="SUPFAM" id="SSF53448">
    <property type="entry name" value="Nucleotide-diphospho-sugar transferases"/>
    <property type="match status" value="1"/>
</dbReference>
<dbReference type="OrthoDB" id="9801954at2"/>
<dbReference type="GO" id="GO:0008378">
    <property type="term" value="F:galactosyltransferase activity"/>
    <property type="evidence" value="ECO:0007669"/>
    <property type="project" value="TreeGrafter"/>
</dbReference>
<evidence type="ECO:0000259" key="3">
    <source>
        <dbReference type="Pfam" id="PF02709"/>
    </source>
</evidence>
<dbReference type="PANTHER" id="PTHR19300">
    <property type="entry name" value="BETA-1,4-GALACTOSYLTRANSFERASE"/>
    <property type="match status" value="1"/>
</dbReference>
<dbReference type="InterPro" id="IPR003859">
    <property type="entry name" value="Galactosyl_T"/>
</dbReference>
<evidence type="ECO:0000256" key="1">
    <source>
        <dbReference type="ARBA" id="ARBA00022679"/>
    </source>
</evidence>
<dbReference type="InterPro" id="IPR027791">
    <property type="entry name" value="Galactosyl_T_C"/>
</dbReference>
<sequence length="270" mass="29900">MSENSLISLGGLELIMTYRGATQERRDNLRGVLRHLDSTYSDYTVYLIEADATPTFHWSGSGDKKIRHLFIHDDGPFPRARLCNLGAKLCTGDVICFHDADMVANPDLFPACVDALRYGAHSDALCPFLRVINVAGVFREAFIRSGNYSALKPYLEADLAEGMALLYANTAGGIVLIKRAEYRRIGGHDPRFIGWGGEDDDLLTRATRLGVRWHSVPEQRAALFHLHHDAASRRDAIAAAERNREAAARTGAMPLVELQARAAELAKYFS</sequence>
<evidence type="ECO:0000313" key="5">
    <source>
        <dbReference type="Proteomes" id="UP000198263"/>
    </source>
</evidence>
<keyword evidence="4" id="KW-0328">Glycosyltransferase</keyword>
<dbReference type="GO" id="GO:0005975">
    <property type="term" value="P:carbohydrate metabolic process"/>
    <property type="evidence" value="ECO:0007669"/>
    <property type="project" value="InterPro"/>
</dbReference>
<protein>
    <submittedName>
        <fullName evidence="4">Galactosyltransferase</fullName>
    </submittedName>
</protein>
<proteinExistence type="predicted"/>
<dbReference type="EMBL" id="FCNV02000020">
    <property type="protein sequence ID" value="SAL51018.1"/>
    <property type="molecule type" value="Genomic_DNA"/>
</dbReference>
<feature type="domain" description="Galactosyltransferase C-terminal" evidence="3">
    <location>
        <begin position="165"/>
        <end position="229"/>
    </location>
</feature>
<dbReference type="PRINTS" id="PR02050">
    <property type="entry name" value="B14GALTRFASE"/>
</dbReference>
<feature type="domain" description="Glycosyltransferase 2-like" evidence="2">
    <location>
        <begin position="80"/>
        <end position="133"/>
    </location>
</feature>
<comment type="caution">
    <text evidence="4">The sequence shown here is derived from an EMBL/GenBank/DDBJ whole genome shotgun (WGS) entry which is preliminary data.</text>
</comment>
<evidence type="ECO:0000259" key="2">
    <source>
        <dbReference type="Pfam" id="PF00535"/>
    </source>
</evidence>
<dbReference type="Pfam" id="PF00535">
    <property type="entry name" value="Glycos_transf_2"/>
    <property type="match status" value="1"/>
</dbReference>
<reference evidence="4 5" key="1">
    <citation type="submission" date="2016-01" db="EMBL/GenBank/DDBJ databases">
        <authorList>
            <person name="Peeters C."/>
        </authorList>
    </citation>
    <scope>NUCLEOTIDE SEQUENCE [LARGE SCALE GENOMIC DNA]</scope>
    <source>
        <strain evidence="4">LMG 29315</strain>
    </source>
</reference>